<keyword evidence="4" id="KW-1185">Reference proteome</keyword>
<reference evidence="3" key="1">
    <citation type="submission" date="2020-08" db="EMBL/GenBank/DDBJ databases">
        <title>Lewinella bacteria from marine environments.</title>
        <authorList>
            <person name="Zhong Y."/>
        </authorList>
    </citation>
    <scope>NUCLEOTIDE SEQUENCE</scope>
    <source>
        <strain evidence="3">KCTC 42187</strain>
    </source>
</reference>
<dbReference type="EMBL" id="JACSIT010000034">
    <property type="protein sequence ID" value="MBC6992699.1"/>
    <property type="molecule type" value="Genomic_DNA"/>
</dbReference>
<feature type="signal peptide" evidence="1">
    <location>
        <begin position="1"/>
        <end position="22"/>
    </location>
</feature>
<dbReference type="AlphaFoldDB" id="A0A923PG91"/>
<comment type="caution">
    <text evidence="3">The sequence shown here is derived from an EMBL/GenBank/DDBJ whole genome shotgun (WGS) entry which is preliminary data.</text>
</comment>
<dbReference type="PROSITE" id="PS51352">
    <property type="entry name" value="THIOREDOXIN_2"/>
    <property type="match status" value="1"/>
</dbReference>
<keyword evidence="1" id="KW-0732">Signal</keyword>
<dbReference type="Gene3D" id="3.40.30.10">
    <property type="entry name" value="Glutaredoxin"/>
    <property type="match status" value="1"/>
</dbReference>
<dbReference type="RefSeq" id="WP_187464836.1">
    <property type="nucleotide sequence ID" value="NZ_JACSIT010000034.1"/>
</dbReference>
<sequence>MKFTFYLLLCLFSLSLGAQKEAATTGMTFVEKPFADLIAQAKAENKVIFVDAYTTWCGPCKMMAAKVFPLEAVGAVYNERFINAKFDMEKGEGPELARRYNVAAYPTYLFIDGNGDLVHKGLGYIPQDAFLALADAAVGPQSLGALNKRYDAGERGSEFVLAYAETLNAVYENERAATVISNYLDGLKDWSDPATIGLIIANPGKPGDKGLTYLLENADAAIAMVGPGKYAMTLQRSLVTQYMEDAGARVLPPKEKMEAYYTRYAAAQKDRLMLHYAMFHAQQSQNMEAYVPAAIAYLGTYGSTDYVELNTAAWNVYESSDDPNQLKMALSWAQESVALNANYANLDTLAWLYSKMGNKEKAQETARKAIEMAKADGTDYSDTEKILKL</sequence>
<dbReference type="InterPro" id="IPR036249">
    <property type="entry name" value="Thioredoxin-like_sf"/>
</dbReference>
<feature type="domain" description="Thioredoxin" evidence="2">
    <location>
        <begin position="14"/>
        <end position="139"/>
    </location>
</feature>
<dbReference type="InterPro" id="IPR011990">
    <property type="entry name" value="TPR-like_helical_dom_sf"/>
</dbReference>
<proteinExistence type="predicted"/>
<name>A0A923PG91_9BACT</name>
<dbReference type="PANTHER" id="PTHR43601:SF3">
    <property type="entry name" value="THIOREDOXIN, MITOCHONDRIAL"/>
    <property type="match status" value="1"/>
</dbReference>
<dbReference type="Gene3D" id="1.25.40.10">
    <property type="entry name" value="Tetratricopeptide repeat domain"/>
    <property type="match status" value="1"/>
</dbReference>
<dbReference type="SUPFAM" id="SSF52833">
    <property type="entry name" value="Thioredoxin-like"/>
    <property type="match status" value="1"/>
</dbReference>
<dbReference type="CDD" id="cd02947">
    <property type="entry name" value="TRX_family"/>
    <property type="match status" value="1"/>
</dbReference>
<dbReference type="Pfam" id="PF00085">
    <property type="entry name" value="Thioredoxin"/>
    <property type="match status" value="1"/>
</dbReference>
<gene>
    <name evidence="3" type="ORF">H9S92_00850</name>
</gene>
<evidence type="ECO:0000313" key="4">
    <source>
        <dbReference type="Proteomes" id="UP000650081"/>
    </source>
</evidence>
<accession>A0A923PG91</accession>
<organism evidence="3 4">
    <name type="scientific">Neolewinella lacunae</name>
    <dbReference type="NCBI Taxonomy" id="1517758"/>
    <lineage>
        <taxon>Bacteria</taxon>
        <taxon>Pseudomonadati</taxon>
        <taxon>Bacteroidota</taxon>
        <taxon>Saprospiria</taxon>
        <taxon>Saprospirales</taxon>
        <taxon>Lewinellaceae</taxon>
        <taxon>Neolewinella</taxon>
    </lineage>
</organism>
<evidence type="ECO:0000256" key="1">
    <source>
        <dbReference type="SAM" id="SignalP"/>
    </source>
</evidence>
<evidence type="ECO:0000313" key="3">
    <source>
        <dbReference type="EMBL" id="MBC6992699.1"/>
    </source>
</evidence>
<protein>
    <submittedName>
        <fullName evidence="3">Thioredoxin family protein</fullName>
    </submittedName>
</protein>
<dbReference type="InterPro" id="IPR013766">
    <property type="entry name" value="Thioredoxin_domain"/>
</dbReference>
<feature type="chain" id="PRO_5038036312" evidence="1">
    <location>
        <begin position="23"/>
        <end position="389"/>
    </location>
</feature>
<dbReference type="GO" id="GO:0006950">
    <property type="term" value="P:response to stress"/>
    <property type="evidence" value="ECO:0007669"/>
    <property type="project" value="UniProtKB-ARBA"/>
</dbReference>
<dbReference type="PANTHER" id="PTHR43601">
    <property type="entry name" value="THIOREDOXIN, MITOCHONDRIAL"/>
    <property type="match status" value="1"/>
</dbReference>
<evidence type="ECO:0000259" key="2">
    <source>
        <dbReference type="PROSITE" id="PS51352"/>
    </source>
</evidence>
<dbReference type="Proteomes" id="UP000650081">
    <property type="component" value="Unassembled WGS sequence"/>
</dbReference>
<dbReference type="GO" id="GO:0045454">
    <property type="term" value="P:cell redox homeostasis"/>
    <property type="evidence" value="ECO:0007669"/>
    <property type="project" value="TreeGrafter"/>
</dbReference>